<evidence type="ECO:0000313" key="3">
    <source>
        <dbReference type="Proteomes" id="UP000015101"/>
    </source>
</evidence>
<reference evidence="1 3" key="2">
    <citation type="journal article" date="2013" name="Nature">
        <title>Insights into bilaterian evolution from three spiralian genomes.</title>
        <authorList>
            <person name="Simakov O."/>
            <person name="Marletaz F."/>
            <person name="Cho S.J."/>
            <person name="Edsinger-Gonzales E."/>
            <person name="Havlak P."/>
            <person name="Hellsten U."/>
            <person name="Kuo D.H."/>
            <person name="Larsson T."/>
            <person name="Lv J."/>
            <person name="Arendt D."/>
            <person name="Savage R."/>
            <person name="Osoegawa K."/>
            <person name="de Jong P."/>
            <person name="Grimwood J."/>
            <person name="Chapman J.A."/>
            <person name="Shapiro H."/>
            <person name="Aerts A."/>
            <person name="Otillar R.P."/>
            <person name="Terry A.Y."/>
            <person name="Boore J.L."/>
            <person name="Grigoriev I.V."/>
            <person name="Lindberg D.R."/>
            <person name="Seaver E.C."/>
            <person name="Weisblat D.A."/>
            <person name="Putnam N.H."/>
            <person name="Rokhsar D.S."/>
        </authorList>
    </citation>
    <scope>NUCLEOTIDE SEQUENCE</scope>
</reference>
<dbReference type="Proteomes" id="UP000015101">
    <property type="component" value="Unassembled WGS sequence"/>
</dbReference>
<dbReference type="KEGG" id="hro:HELRODRAFT_173107"/>
<name>T1F6D1_HELRO</name>
<dbReference type="HOGENOM" id="CLU_1483559_0_0_1"/>
<organism evidence="2 3">
    <name type="scientific">Helobdella robusta</name>
    <name type="common">Californian leech</name>
    <dbReference type="NCBI Taxonomy" id="6412"/>
    <lineage>
        <taxon>Eukaryota</taxon>
        <taxon>Metazoa</taxon>
        <taxon>Spiralia</taxon>
        <taxon>Lophotrochozoa</taxon>
        <taxon>Annelida</taxon>
        <taxon>Clitellata</taxon>
        <taxon>Hirudinea</taxon>
        <taxon>Rhynchobdellida</taxon>
        <taxon>Glossiphoniidae</taxon>
        <taxon>Helobdella</taxon>
    </lineage>
</organism>
<sequence length="182" mass="21057">MLNNDGLGYVFHKEQMISHLLYIDDLKLFAKIDVQLNQELGVVKRFSDAKQMSFGLDKCSKVTLKKGRLVCGIDTKFDDNTEMRNLDQEGVYRYLSVEQSDCIQHSKMKEKIRKEYYRRPSGRSREGLERVSVPPIVRRICFKSVKVIGIKKLVGVILDDHFTINGQHFSKSPPVNEKKFSN</sequence>
<dbReference type="EMBL" id="KB096551">
    <property type="protein sequence ID" value="ESO04036.1"/>
    <property type="molecule type" value="Genomic_DNA"/>
</dbReference>
<dbReference type="PANTHER" id="PTHR35450">
    <property type="entry name" value="REVERSE TRANSCRIPTASE DOMAIN-CONTAINING PROTEIN"/>
    <property type="match status" value="1"/>
</dbReference>
<dbReference type="AlphaFoldDB" id="T1F6D1"/>
<accession>T1F6D1</accession>
<dbReference type="EnsemblMetazoa" id="HelroT173107">
    <property type="protein sequence ID" value="HelroP173107"/>
    <property type="gene ID" value="HelroG173107"/>
</dbReference>
<dbReference type="CTD" id="20204380"/>
<dbReference type="EMBL" id="AMQM01004448">
    <property type="status" value="NOT_ANNOTATED_CDS"/>
    <property type="molecule type" value="Genomic_DNA"/>
</dbReference>
<protein>
    <recommendedName>
        <fullName evidence="4">Reverse transcriptase domain-containing protein</fullName>
    </recommendedName>
</protein>
<gene>
    <name evidence="2" type="primary">20204380</name>
    <name evidence="1" type="ORF">HELRODRAFT_173107</name>
</gene>
<dbReference type="GeneID" id="20204380"/>
<reference evidence="3" key="1">
    <citation type="submission" date="2012-12" db="EMBL/GenBank/DDBJ databases">
        <authorList>
            <person name="Hellsten U."/>
            <person name="Grimwood J."/>
            <person name="Chapman J.A."/>
            <person name="Shapiro H."/>
            <person name="Aerts A."/>
            <person name="Otillar R.P."/>
            <person name="Terry A.Y."/>
            <person name="Boore J.L."/>
            <person name="Simakov O."/>
            <person name="Marletaz F."/>
            <person name="Cho S.-J."/>
            <person name="Edsinger-Gonzales E."/>
            <person name="Havlak P."/>
            <person name="Kuo D.-H."/>
            <person name="Larsson T."/>
            <person name="Lv J."/>
            <person name="Arendt D."/>
            <person name="Savage R."/>
            <person name="Osoegawa K."/>
            <person name="de Jong P."/>
            <person name="Lindberg D.R."/>
            <person name="Seaver E.C."/>
            <person name="Weisblat D.A."/>
            <person name="Putnam N.H."/>
            <person name="Grigoriev I.V."/>
            <person name="Rokhsar D.S."/>
        </authorList>
    </citation>
    <scope>NUCLEOTIDE SEQUENCE</scope>
</reference>
<proteinExistence type="predicted"/>
<dbReference type="OrthoDB" id="5985872at2759"/>
<evidence type="ECO:0000313" key="1">
    <source>
        <dbReference type="EMBL" id="ESO04036.1"/>
    </source>
</evidence>
<dbReference type="InParanoid" id="T1F6D1"/>
<evidence type="ECO:0008006" key="4">
    <source>
        <dbReference type="Google" id="ProtNLM"/>
    </source>
</evidence>
<dbReference type="PANTHER" id="PTHR35450:SF2">
    <property type="entry name" value="REVERSE TRANSCRIPTASE DOMAIN-CONTAINING PROTEIN"/>
    <property type="match status" value="1"/>
</dbReference>
<keyword evidence="3" id="KW-1185">Reference proteome</keyword>
<evidence type="ECO:0000313" key="2">
    <source>
        <dbReference type="EnsemblMetazoa" id="HelroP173107"/>
    </source>
</evidence>
<reference evidence="2" key="3">
    <citation type="submission" date="2015-06" db="UniProtKB">
        <authorList>
            <consortium name="EnsemblMetazoa"/>
        </authorList>
    </citation>
    <scope>IDENTIFICATION</scope>
</reference>
<dbReference type="RefSeq" id="XP_009017972.1">
    <property type="nucleotide sequence ID" value="XM_009019724.1"/>
</dbReference>